<name>A0AAE3ZFU6_9ACTN</name>
<accession>A0AAE3ZFU6</accession>
<dbReference type="EMBL" id="JAVDXW010000001">
    <property type="protein sequence ID" value="MDR7304176.1"/>
    <property type="molecule type" value="Genomic_DNA"/>
</dbReference>
<dbReference type="AlphaFoldDB" id="A0AAE3ZFU6"/>
<dbReference type="PIRSF" id="PIRSF015578">
    <property type="entry name" value="Myoinos-ppht_syn"/>
    <property type="match status" value="1"/>
</dbReference>
<dbReference type="PANTHER" id="PTHR11510">
    <property type="entry name" value="MYO-INOSITOL-1 PHOSPHATE SYNTHASE"/>
    <property type="match status" value="1"/>
</dbReference>
<dbReference type="GO" id="GO:0004512">
    <property type="term" value="F:inositol-3-phosphate synthase activity"/>
    <property type="evidence" value="ECO:0007669"/>
    <property type="project" value="UniProtKB-EC"/>
</dbReference>
<evidence type="ECO:0000259" key="2">
    <source>
        <dbReference type="Pfam" id="PF01658"/>
    </source>
</evidence>
<dbReference type="Pfam" id="PF01658">
    <property type="entry name" value="Inos-1-P_synth"/>
    <property type="match status" value="1"/>
</dbReference>
<dbReference type="InterPro" id="IPR002587">
    <property type="entry name" value="Myo-inos-1-P_Synthase"/>
</dbReference>
<dbReference type="GO" id="GO:0006021">
    <property type="term" value="P:inositol biosynthetic process"/>
    <property type="evidence" value="ECO:0007669"/>
    <property type="project" value="InterPro"/>
</dbReference>
<comment type="caution">
    <text evidence="3">The sequence shown here is derived from an EMBL/GenBank/DDBJ whole genome shotgun (WGS) entry which is preliminary data.</text>
</comment>
<evidence type="ECO:0000313" key="4">
    <source>
        <dbReference type="Proteomes" id="UP001180845"/>
    </source>
</evidence>
<evidence type="ECO:0000313" key="3">
    <source>
        <dbReference type="EMBL" id="MDR7304176.1"/>
    </source>
</evidence>
<protein>
    <submittedName>
        <fullName evidence="3">Myo-inositol-1-phosphate synthase</fullName>
        <ecNumber evidence="3">5.5.1.4</ecNumber>
    </submittedName>
</protein>
<dbReference type="RefSeq" id="WP_310277485.1">
    <property type="nucleotide sequence ID" value="NZ_JAVDXW010000001.1"/>
</dbReference>
<organism evidence="3 4">
    <name type="scientific">Haloactinomyces albus</name>
    <dbReference type="NCBI Taxonomy" id="1352928"/>
    <lineage>
        <taxon>Bacteria</taxon>
        <taxon>Bacillati</taxon>
        <taxon>Actinomycetota</taxon>
        <taxon>Actinomycetes</taxon>
        <taxon>Actinopolysporales</taxon>
        <taxon>Actinopolysporaceae</taxon>
        <taxon>Haloactinomyces</taxon>
    </lineage>
</organism>
<dbReference type="GO" id="GO:0008654">
    <property type="term" value="P:phospholipid biosynthetic process"/>
    <property type="evidence" value="ECO:0007669"/>
    <property type="project" value="InterPro"/>
</dbReference>
<reference evidence="3" key="1">
    <citation type="submission" date="2023-07" db="EMBL/GenBank/DDBJ databases">
        <title>Sequencing the genomes of 1000 actinobacteria strains.</title>
        <authorList>
            <person name="Klenk H.-P."/>
        </authorList>
    </citation>
    <scope>NUCLEOTIDE SEQUENCE</scope>
    <source>
        <strain evidence="3">DSM 45977</strain>
    </source>
</reference>
<proteinExistence type="inferred from homology"/>
<keyword evidence="4" id="KW-1185">Reference proteome</keyword>
<dbReference type="Pfam" id="PF07994">
    <property type="entry name" value="NAD_binding_5"/>
    <property type="match status" value="1"/>
</dbReference>
<dbReference type="InterPro" id="IPR013021">
    <property type="entry name" value="Myo-inos-1-P_Synthase_GAPDH"/>
</dbReference>
<gene>
    <name evidence="3" type="ORF">JOF55_004357</name>
</gene>
<keyword evidence="3" id="KW-0413">Isomerase</keyword>
<evidence type="ECO:0000256" key="1">
    <source>
        <dbReference type="ARBA" id="ARBA00010813"/>
    </source>
</evidence>
<feature type="domain" description="Myo-inositol-1-phosphate synthase GAPDH-like" evidence="2">
    <location>
        <begin position="229"/>
        <end position="333"/>
    </location>
</feature>
<dbReference type="Proteomes" id="UP001180845">
    <property type="component" value="Unassembled WGS sequence"/>
</dbReference>
<dbReference type="EC" id="5.5.1.4" evidence="3"/>
<dbReference type="Gene3D" id="3.40.50.720">
    <property type="entry name" value="NAD(P)-binding Rossmann-like Domain"/>
    <property type="match status" value="1"/>
</dbReference>
<dbReference type="Gene3D" id="3.30.360.10">
    <property type="entry name" value="Dihydrodipicolinate Reductase, domain 2"/>
    <property type="match status" value="1"/>
</dbReference>
<dbReference type="InterPro" id="IPR036291">
    <property type="entry name" value="NAD(P)-bd_dom_sf"/>
</dbReference>
<dbReference type="SUPFAM" id="SSF55347">
    <property type="entry name" value="Glyceraldehyde-3-phosphate dehydrogenase-like, C-terminal domain"/>
    <property type="match status" value="1"/>
</dbReference>
<dbReference type="SUPFAM" id="SSF51735">
    <property type="entry name" value="NAD(P)-binding Rossmann-fold domains"/>
    <property type="match status" value="1"/>
</dbReference>
<sequence>MTNTRTPYRTGVWLVGARGSVATTAIMGAAGVRDRITPTTGCVTESPDFAAAALPAFGDLVFGGHDVAETSLPKRAEQLAHAGVVPRQLPDLVQDDLTAADAEICPGTPAIEADRSQREIATILARDLRSFRERHELARVVVINVSSTEPQPDSRPEHAELSALEQALGDTVTNGQNILPASSLYAYAALQAGCSYVDFTPSLGARLPALDELARRQRLPYAGSDGKTGETLVKSALLPMFAARQLRVLSWSGTNLLGGGDGENLADPTNVTSKTASKQRAIGESLGYPVDGDVHIDYVPDLGEWKTAWDHISFEGFLGARMSMQFTWQGCDSSLAAPLVLDLARLLARAHETGHTGAVEDLAFFFKDPLGVEEHRLIPQYEMLRSFANSLGRTR</sequence>
<comment type="similarity">
    <text evidence="1">Belongs to the myo-inositol 1-phosphate synthase family.</text>
</comment>